<comment type="caution">
    <text evidence="2">The sequence shown here is derived from an EMBL/GenBank/DDBJ whole genome shotgun (WGS) entry which is preliminary data.</text>
</comment>
<feature type="compositionally biased region" description="Low complexity" evidence="1">
    <location>
        <begin position="284"/>
        <end position="296"/>
    </location>
</feature>
<feature type="compositionally biased region" description="Polar residues" evidence="1">
    <location>
        <begin position="218"/>
        <end position="278"/>
    </location>
</feature>
<accession>A0A5C6VBE5</accession>
<dbReference type="RefSeq" id="WP_147013733.1">
    <property type="nucleotide sequence ID" value="NZ_VORB01000003.1"/>
</dbReference>
<evidence type="ECO:0000313" key="3">
    <source>
        <dbReference type="Proteomes" id="UP000321168"/>
    </source>
</evidence>
<organism evidence="2 3">
    <name type="scientific">Luteibaculum oceani</name>
    <dbReference type="NCBI Taxonomy" id="1294296"/>
    <lineage>
        <taxon>Bacteria</taxon>
        <taxon>Pseudomonadati</taxon>
        <taxon>Bacteroidota</taxon>
        <taxon>Flavobacteriia</taxon>
        <taxon>Flavobacteriales</taxon>
        <taxon>Luteibaculaceae</taxon>
        <taxon>Luteibaculum</taxon>
    </lineage>
</organism>
<evidence type="ECO:0000256" key="1">
    <source>
        <dbReference type="SAM" id="MobiDB-lite"/>
    </source>
</evidence>
<dbReference type="PROSITE" id="PS51257">
    <property type="entry name" value="PROKAR_LIPOPROTEIN"/>
    <property type="match status" value="1"/>
</dbReference>
<evidence type="ECO:0000313" key="2">
    <source>
        <dbReference type="EMBL" id="TXC81736.1"/>
    </source>
</evidence>
<reference evidence="2 3" key="1">
    <citation type="submission" date="2019-08" db="EMBL/GenBank/DDBJ databases">
        <title>Genome of Luteibaculum oceani JCM 18817.</title>
        <authorList>
            <person name="Bowman J.P."/>
        </authorList>
    </citation>
    <scope>NUCLEOTIDE SEQUENCE [LARGE SCALE GENOMIC DNA]</scope>
    <source>
        <strain evidence="2 3">JCM 18817</strain>
    </source>
</reference>
<proteinExistence type="predicted"/>
<name>A0A5C6VBE5_9FLAO</name>
<dbReference type="Proteomes" id="UP000321168">
    <property type="component" value="Unassembled WGS sequence"/>
</dbReference>
<protein>
    <submittedName>
        <fullName evidence="2">Uncharacterized protein</fullName>
    </submittedName>
</protein>
<feature type="region of interest" description="Disordered" evidence="1">
    <location>
        <begin position="187"/>
        <end position="412"/>
    </location>
</feature>
<gene>
    <name evidence="2" type="ORF">FRX97_04260</name>
</gene>
<dbReference type="EMBL" id="VORB01000003">
    <property type="protein sequence ID" value="TXC81736.1"/>
    <property type="molecule type" value="Genomic_DNA"/>
</dbReference>
<sequence length="412" mass="46149">MKTIKFLMWIALVTGVYSCTVYNGVSYVDPIYSSHPDVVKKPAPVVEEPVYYDDIQDDTYSESYVDENGTTINNYYGTTYNSSYAGRINRFRRVNPGFGYFSPMYNPGWNFGFGFNSWGGSSFYMGYNSGFYDPFWDPFWSPFAYDPWFCPSPWGWNAWRPYSYWRPYYAPVYAYGDFYGPGNVRRNPARYGTIPRTRSGFGSDDGRRSNAPVGIYKSGSTNDRPTYNNRGTRSGAQSGTTRKNEPSKPSNQGVQRPTARPNSPSGTQRPTTKPSSPGVQRPMTRPSTPSGTQPSTRPTPPPRGRSYQPRTENVLDDNDRPANTVRNNNSGTRSVQRPQTQQRRSRSTYQRSSSPNRSGSSARPRSSNSGRSSGYSRSSGSSRSSYSRPSGGSSRSSSPARSSRSSRSSRPR</sequence>
<feature type="compositionally biased region" description="Low complexity" evidence="1">
    <location>
        <begin position="332"/>
        <end position="406"/>
    </location>
</feature>
<keyword evidence="3" id="KW-1185">Reference proteome</keyword>
<dbReference type="AlphaFoldDB" id="A0A5C6VBE5"/>